<dbReference type="AlphaFoldDB" id="A0A0A9ALW5"/>
<sequence length="25" mass="2903">MSSIQVSRCKLINTVRLVIEIRETN</sequence>
<dbReference type="EMBL" id="GBRH01245206">
    <property type="protein sequence ID" value="JAD52689.1"/>
    <property type="molecule type" value="Transcribed_RNA"/>
</dbReference>
<name>A0A0A9ALW5_ARUDO</name>
<reference evidence="1" key="1">
    <citation type="submission" date="2014-09" db="EMBL/GenBank/DDBJ databases">
        <authorList>
            <person name="Magalhaes I.L.F."/>
            <person name="Oliveira U."/>
            <person name="Santos F.R."/>
            <person name="Vidigal T.H.D.A."/>
            <person name="Brescovit A.D."/>
            <person name="Santos A.J."/>
        </authorList>
    </citation>
    <scope>NUCLEOTIDE SEQUENCE</scope>
    <source>
        <tissue evidence="1">Shoot tissue taken approximately 20 cm above the soil surface</tissue>
    </source>
</reference>
<organism evidence="1">
    <name type="scientific">Arundo donax</name>
    <name type="common">Giant reed</name>
    <name type="synonym">Donax arundinaceus</name>
    <dbReference type="NCBI Taxonomy" id="35708"/>
    <lineage>
        <taxon>Eukaryota</taxon>
        <taxon>Viridiplantae</taxon>
        <taxon>Streptophyta</taxon>
        <taxon>Embryophyta</taxon>
        <taxon>Tracheophyta</taxon>
        <taxon>Spermatophyta</taxon>
        <taxon>Magnoliopsida</taxon>
        <taxon>Liliopsida</taxon>
        <taxon>Poales</taxon>
        <taxon>Poaceae</taxon>
        <taxon>PACMAD clade</taxon>
        <taxon>Arundinoideae</taxon>
        <taxon>Arundineae</taxon>
        <taxon>Arundo</taxon>
    </lineage>
</organism>
<proteinExistence type="predicted"/>
<reference evidence="1" key="2">
    <citation type="journal article" date="2015" name="Data Brief">
        <title>Shoot transcriptome of the giant reed, Arundo donax.</title>
        <authorList>
            <person name="Barrero R.A."/>
            <person name="Guerrero F.D."/>
            <person name="Moolhuijzen P."/>
            <person name="Goolsby J.A."/>
            <person name="Tidwell J."/>
            <person name="Bellgard S.E."/>
            <person name="Bellgard M.I."/>
        </authorList>
    </citation>
    <scope>NUCLEOTIDE SEQUENCE</scope>
    <source>
        <tissue evidence="1">Shoot tissue taken approximately 20 cm above the soil surface</tissue>
    </source>
</reference>
<evidence type="ECO:0000313" key="1">
    <source>
        <dbReference type="EMBL" id="JAD52689.1"/>
    </source>
</evidence>
<accession>A0A0A9ALW5</accession>
<protein>
    <submittedName>
        <fullName evidence="1">Uncharacterized protein</fullName>
    </submittedName>
</protein>